<feature type="compositionally biased region" description="Low complexity" evidence="3">
    <location>
        <begin position="175"/>
        <end position="189"/>
    </location>
</feature>
<keyword evidence="1" id="KW-0574">Periplasm</keyword>
<dbReference type="NCBIfam" id="TIGR02795">
    <property type="entry name" value="tol_pal_ybgF"/>
    <property type="match status" value="1"/>
</dbReference>
<dbReference type="InterPro" id="IPR034706">
    <property type="entry name" value="CpoB"/>
</dbReference>
<dbReference type="EMBL" id="JAKGTI010000003">
    <property type="protein sequence ID" value="MCF4099694.1"/>
    <property type="molecule type" value="Genomic_DNA"/>
</dbReference>
<feature type="region of interest" description="Disordered" evidence="3">
    <location>
        <begin position="135"/>
        <end position="197"/>
    </location>
</feature>
<sequence precursor="true">MSASNKNWAQQFAAMGMGLLLAGTTGIAQAGSQPNDAVFGRLIQLEQQADVLSDHVLMLERGFEGLGIERVSDSKPLKVRVAQSRDVAQVNVRIDAIEERMRTLTGQVEGLQFQMTQLQTLLERMQEDYEFRFQELEGGGPGKTSAAPQSDRETPSEGVPQPQNEDFATSGDDNGPLTLGTPEGTLGTLSDDVLSDIGTGQPMDLGFDPGAALSDADAKAQYEAGYEALLRGDYVFAEDQFRQFIGLFPENRLAPDAYHWLGDSLLNRGEYEEAAEVLLRGFEAFPNAARSPDMVMKLGISLNNAGERETACRTFVEVLRRYPDQPNAFKQRVAEEQRKAQC</sequence>
<evidence type="ECO:0000256" key="3">
    <source>
        <dbReference type="SAM" id="MobiDB-lite"/>
    </source>
</evidence>
<evidence type="ECO:0000256" key="2">
    <source>
        <dbReference type="PROSITE-ProRule" id="PRU00339"/>
    </source>
</evidence>
<organism evidence="4 5">
    <name type="scientific">Maritalea mediterranea</name>
    <dbReference type="NCBI Taxonomy" id="2909667"/>
    <lineage>
        <taxon>Bacteria</taxon>
        <taxon>Pseudomonadati</taxon>
        <taxon>Pseudomonadota</taxon>
        <taxon>Alphaproteobacteria</taxon>
        <taxon>Hyphomicrobiales</taxon>
        <taxon>Devosiaceae</taxon>
        <taxon>Maritalea</taxon>
    </lineage>
</organism>
<evidence type="ECO:0000313" key="4">
    <source>
        <dbReference type="EMBL" id="MCF4099694.1"/>
    </source>
</evidence>
<feature type="repeat" description="TPR" evidence="2">
    <location>
        <begin position="255"/>
        <end position="288"/>
    </location>
</feature>
<reference evidence="4 5" key="1">
    <citation type="submission" date="2022-01" db="EMBL/GenBank/DDBJ databases">
        <title>Maritalea mediterranea sp. nov., isolated from marine plastic residues from the Malva-rosa beach (Valencia, Spain).</title>
        <authorList>
            <person name="Vidal-Verdu A."/>
            <person name="Molina-Menor E."/>
            <person name="Pascual J."/>
            <person name="Pereto J."/>
            <person name="Porcar M."/>
        </authorList>
    </citation>
    <scope>NUCLEOTIDE SEQUENCE [LARGE SCALE GENOMIC DNA]</scope>
    <source>
        <strain evidence="4 5">P4.10X</strain>
    </source>
</reference>
<feature type="chain" id="PRO_5044932378" description="Cell division coordinator CpoB" evidence="1">
    <location>
        <begin position="31"/>
        <end position="342"/>
    </location>
</feature>
<keyword evidence="1" id="KW-0131">Cell cycle</keyword>
<evidence type="ECO:0000313" key="5">
    <source>
        <dbReference type="Proteomes" id="UP001201217"/>
    </source>
</evidence>
<keyword evidence="1" id="KW-0175">Coiled coil</keyword>
<dbReference type="SMART" id="SM00028">
    <property type="entry name" value="TPR"/>
    <property type="match status" value="3"/>
</dbReference>
<keyword evidence="5" id="KW-1185">Reference proteome</keyword>
<dbReference type="HAMAP" id="MF_02066">
    <property type="entry name" value="CpoB"/>
    <property type="match status" value="1"/>
</dbReference>
<comment type="function">
    <text evidence="1">Mediates coordination of peptidoglycan synthesis and outer membrane constriction during cell division.</text>
</comment>
<gene>
    <name evidence="4" type="primary">ybgF</name>
    <name evidence="1" type="synonym">cpoB</name>
    <name evidence="4" type="ORF">L1I42_14460</name>
</gene>
<dbReference type="Gene3D" id="1.25.40.10">
    <property type="entry name" value="Tetratricopeptide repeat domain"/>
    <property type="match status" value="1"/>
</dbReference>
<dbReference type="SUPFAM" id="SSF48452">
    <property type="entry name" value="TPR-like"/>
    <property type="match status" value="1"/>
</dbReference>
<comment type="caution">
    <text evidence="4">The sequence shown here is derived from an EMBL/GenBank/DDBJ whole genome shotgun (WGS) entry which is preliminary data.</text>
</comment>
<comment type="similarity">
    <text evidence="1">Belongs to the CpoB family.</text>
</comment>
<evidence type="ECO:0000256" key="1">
    <source>
        <dbReference type="HAMAP-Rule" id="MF_02066"/>
    </source>
</evidence>
<name>A0ABS9E9Y2_9HYPH</name>
<dbReference type="PROSITE" id="PS50005">
    <property type="entry name" value="TPR"/>
    <property type="match status" value="1"/>
</dbReference>
<feature type="signal peptide" evidence="1">
    <location>
        <begin position="1"/>
        <end position="30"/>
    </location>
</feature>
<dbReference type="InterPro" id="IPR011990">
    <property type="entry name" value="TPR-like_helical_dom_sf"/>
</dbReference>
<keyword evidence="1" id="KW-0132">Cell division</keyword>
<keyword evidence="2" id="KW-0802">TPR repeat</keyword>
<dbReference type="InterPro" id="IPR019734">
    <property type="entry name" value="TPR_rpt"/>
</dbReference>
<feature type="coiled-coil region" evidence="1">
    <location>
        <begin position="87"/>
        <end position="128"/>
    </location>
</feature>
<dbReference type="RefSeq" id="WP_236115375.1">
    <property type="nucleotide sequence ID" value="NZ_JAKGTI010000003.1"/>
</dbReference>
<dbReference type="Pfam" id="PF13174">
    <property type="entry name" value="TPR_6"/>
    <property type="match status" value="1"/>
</dbReference>
<protein>
    <recommendedName>
        <fullName evidence="1">Cell division coordinator CpoB</fullName>
    </recommendedName>
</protein>
<accession>A0ABS9E9Y2</accession>
<proteinExistence type="inferred from homology"/>
<comment type="subcellular location">
    <subcellularLocation>
        <location evidence="1">Periplasm</location>
    </subcellularLocation>
</comment>
<dbReference type="InterPro" id="IPR014162">
    <property type="entry name" value="CpoB_C"/>
</dbReference>
<dbReference type="Proteomes" id="UP001201217">
    <property type="component" value="Unassembled WGS sequence"/>
</dbReference>
<keyword evidence="1" id="KW-0732">Signal</keyword>